<proteinExistence type="predicted"/>
<sequence>MRLKRLDNLRFSDHPECAAALTKPLLTGLRRTSLEACRYQGKELLSKQSVQKMWAALLHRSNDGAALRQSRNFPGAHCWVSEGIRMHPGRQYINLLKLRVNAQPTLERTSRGRGVDISCRAGCGAPESLGHVLQCCHRGHCNRVKRHDNLAHYVCSRLRQLQWTVLWEPHFILPGGVLKPDIVAFKEQDTIIIDAQVVGTRMDLPFHHNQKVEKYSCPLLHQAARDGRTGTLKTTSITLNFRGVWSAESARDLQGLGLSANDLKQLSVRCLQGGMRCFYAHRSMTTAVRIAGDVPSSGAVRRS</sequence>
<accession>A0AC60QP00</accession>
<evidence type="ECO:0000313" key="1">
    <source>
        <dbReference type="EMBL" id="KAG0437252.1"/>
    </source>
</evidence>
<comment type="caution">
    <text evidence="1">The sequence shown here is derived from an EMBL/GenBank/DDBJ whole genome shotgun (WGS) entry which is preliminary data.</text>
</comment>
<gene>
    <name evidence="1" type="ORF">HPB47_017532</name>
</gene>
<keyword evidence="2" id="KW-1185">Reference proteome</keyword>
<organism evidence="1 2">
    <name type="scientific">Ixodes persulcatus</name>
    <name type="common">Taiga tick</name>
    <dbReference type="NCBI Taxonomy" id="34615"/>
    <lineage>
        <taxon>Eukaryota</taxon>
        <taxon>Metazoa</taxon>
        <taxon>Ecdysozoa</taxon>
        <taxon>Arthropoda</taxon>
        <taxon>Chelicerata</taxon>
        <taxon>Arachnida</taxon>
        <taxon>Acari</taxon>
        <taxon>Parasitiformes</taxon>
        <taxon>Ixodida</taxon>
        <taxon>Ixodoidea</taxon>
        <taxon>Ixodidae</taxon>
        <taxon>Ixodinae</taxon>
        <taxon>Ixodes</taxon>
    </lineage>
</organism>
<protein>
    <submittedName>
        <fullName evidence="1">Uncharacterized protein</fullName>
    </submittedName>
</protein>
<evidence type="ECO:0000313" key="2">
    <source>
        <dbReference type="Proteomes" id="UP000805193"/>
    </source>
</evidence>
<dbReference type="Proteomes" id="UP000805193">
    <property type="component" value="Unassembled WGS sequence"/>
</dbReference>
<dbReference type="EMBL" id="JABSTQ010006469">
    <property type="protein sequence ID" value="KAG0437252.1"/>
    <property type="molecule type" value="Genomic_DNA"/>
</dbReference>
<reference evidence="1 2" key="1">
    <citation type="journal article" date="2020" name="Cell">
        <title>Large-Scale Comparative Analyses of Tick Genomes Elucidate Their Genetic Diversity and Vector Capacities.</title>
        <authorList>
            <consortium name="Tick Genome and Microbiome Consortium (TIGMIC)"/>
            <person name="Jia N."/>
            <person name="Wang J."/>
            <person name="Shi W."/>
            <person name="Du L."/>
            <person name="Sun Y."/>
            <person name="Zhan W."/>
            <person name="Jiang J.F."/>
            <person name="Wang Q."/>
            <person name="Zhang B."/>
            <person name="Ji P."/>
            <person name="Bell-Sakyi L."/>
            <person name="Cui X.M."/>
            <person name="Yuan T.T."/>
            <person name="Jiang B.G."/>
            <person name="Yang W.F."/>
            <person name="Lam T.T."/>
            <person name="Chang Q.C."/>
            <person name="Ding S.J."/>
            <person name="Wang X.J."/>
            <person name="Zhu J.G."/>
            <person name="Ruan X.D."/>
            <person name="Zhao L."/>
            <person name="Wei J.T."/>
            <person name="Ye R.Z."/>
            <person name="Que T.C."/>
            <person name="Du C.H."/>
            <person name="Zhou Y.H."/>
            <person name="Cheng J.X."/>
            <person name="Dai P.F."/>
            <person name="Guo W.B."/>
            <person name="Han X.H."/>
            <person name="Huang E.J."/>
            <person name="Li L.F."/>
            <person name="Wei W."/>
            <person name="Gao Y.C."/>
            <person name="Liu J.Z."/>
            <person name="Shao H.Z."/>
            <person name="Wang X."/>
            <person name="Wang C.C."/>
            <person name="Yang T.C."/>
            <person name="Huo Q.B."/>
            <person name="Li W."/>
            <person name="Chen H.Y."/>
            <person name="Chen S.E."/>
            <person name="Zhou L.G."/>
            <person name="Ni X.B."/>
            <person name="Tian J.H."/>
            <person name="Sheng Y."/>
            <person name="Liu T."/>
            <person name="Pan Y.S."/>
            <person name="Xia L.Y."/>
            <person name="Li J."/>
            <person name="Zhao F."/>
            <person name="Cao W.C."/>
        </authorList>
    </citation>
    <scope>NUCLEOTIDE SEQUENCE [LARGE SCALE GENOMIC DNA]</scope>
    <source>
        <strain evidence="1">Iper-2018</strain>
    </source>
</reference>
<name>A0AC60QP00_IXOPE</name>